<reference evidence="1" key="1">
    <citation type="submission" date="2022-11" db="EMBL/GenBank/DDBJ databases">
        <title>Centuries of genome instability and evolution in soft-shell clam transmissible cancer (bioRxiv).</title>
        <authorList>
            <person name="Hart S.F.M."/>
            <person name="Yonemitsu M.A."/>
            <person name="Giersch R.M."/>
            <person name="Beal B.F."/>
            <person name="Arriagada G."/>
            <person name="Davis B.W."/>
            <person name="Ostrander E.A."/>
            <person name="Goff S.P."/>
            <person name="Metzger M.J."/>
        </authorList>
    </citation>
    <scope>NUCLEOTIDE SEQUENCE</scope>
    <source>
        <strain evidence="1">MELC-2E11</strain>
        <tissue evidence="1">Siphon/mantle</tissue>
    </source>
</reference>
<sequence length="125" mass="14479">MQTRKILDGAVIVQMLSPRNSQIFEDYSKSVYIPYIEQQLEHANRIDIVWDVYTQGSLKAATREKKMRVELSSKMPSNWKSFLRVNENKTKLFHLLAEEATGRDIPDKQVFSTYGDKLLSTPRGI</sequence>
<protein>
    <submittedName>
        <fullName evidence="1">Uncharacterized protein</fullName>
    </submittedName>
</protein>
<dbReference type="Proteomes" id="UP001164746">
    <property type="component" value="Chromosome 3"/>
</dbReference>
<accession>A0ABY7DQV1</accession>
<proteinExistence type="predicted"/>
<keyword evidence="2" id="KW-1185">Reference proteome</keyword>
<name>A0ABY7DQV1_MYAAR</name>
<gene>
    <name evidence="1" type="ORF">MAR_023418</name>
</gene>
<organism evidence="1 2">
    <name type="scientific">Mya arenaria</name>
    <name type="common">Soft-shell clam</name>
    <dbReference type="NCBI Taxonomy" id="6604"/>
    <lineage>
        <taxon>Eukaryota</taxon>
        <taxon>Metazoa</taxon>
        <taxon>Spiralia</taxon>
        <taxon>Lophotrochozoa</taxon>
        <taxon>Mollusca</taxon>
        <taxon>Bivalvia</taxon>
        <taxon>Autobranchia</taxon>
        <taxon>Heteroconchia</taxon>
        <taxon>Euheterodonta</taxon>
        <taxon>Imparidentia</taxon>
        <taxon>Neoheterodontei</taxon>
        <taxon>Myida</taxon>
        <taxon>Myoidea</taxon>
        <taxon>Myidae</taxon>
        <taxon>Mya</taxon>
    </lineage>
</organism>
<evidence type="ECO:0000313" key="2">
    <source>
        <dbReference type="Proteomes" id="UP001164746"/>
    </source>
</evidence>
<dbReference type="EMBL" id="CP111014">
    <property type="protein sequence ID" value="WAQ99045.1"/>
    <property type="molecule type" value="Genomic_DNA"/>
</dbReference>
<evidence type="ECO:0000313" key="1">
    <source>
        <dbReference type="EMBL" id="WAQ99045.1"/>
    </source>
</evidence>